<reference evidence="1 2" key="1">
    <citation type="journal article" date="2018" name="BMC Genomics">
        <title>Genomic comparison of Trypanosoma conorhini and Trypanosoma rangeli to Trypanosoma cruzi strains of high and low virulence.</title>
        <authorList>
            <person name="Bradwell K.R."/>
            <person name="Koparde V.N."/>
            <person name="Matveyev A.V."/>
            <person name="Serrano M.G."/>
            <person name="Alves J.M."/>
            <person name="Parikh H."/>
            <person name="Huang B."/>
            <person name="Lee V."/>
            <person name="Espinosa-Alvarez O."/>
            <person name="Ortiz P.A."/>
            <person name="Costa-Martins A.G."/>
            <person name="Teixeira M.M."/>
            <person name="Buck G.A."/>
        </authorList>
    </citation>
    <scope>NUCLEOTIDE SEQUENCE [LARGE SCALE GENOMIC DNA]</scope>
    <source>
        <strain evidence="1 2">025E</strain>
    </source>
</reference>
<accession>A0A422NUN2</accession>
<sequence>MSRLLKGASELALERLLHARLAAQLRWQREQLHRAQQAVVATPARAPPMAGVEQQLESFDRVVALAKEAARWIPAAAANAGPASPQQEQPESYIQDRVVECHDSCLRLRAEAAELVGVNDAARRAAQRRLEALEYQLAEWKLREEALVLAAVEPFQSAAVRASALPVPLPSAEALRQEGARLYAAASHTLHRGSRCGALLRLMQAHKDRASRGGGLQPLPFSPAEPLVVSSLQRTASPAAAAQRRMVLQFIKNEIQPLYDSNQISRVRFVDVVERVSRWFFATHPAPQPVLAANEKQSICQQIQATLTWQDEQRLRRRGA</sequence>
<dbReference type="AlphaFoldDB" id="A0A422NUN2"/>
<name>A0A422NUN2_9TRYP</name>
<comment type="caution">
    <text evidence="1">The sequence shown here is derived from an EMBL/GenBank/DDBJ whole genome shotgun (WGS) entry which is preliminary data.</text>
</comment>
<evidence type="ECO:0000313" key="1">
    <source>
        <dbReference type="EMBL" id="RNF09154.1"/>
    </source>
</evidence>
<protein>
    <submittedName>
        <fullName evidence="1">Uncharacterized protein</fullName>
    </submittedName>
</protein>
<dbReference type="EMBL" id="MKKU01000517">
    <property type="protein sequence ID" value="RNF09154.1"/>
    <property type="molecule type" value="Genomic_DNA"/>
</dbReference>
<dbReference type="RefSeq" id="XP_029225985.1">
    <property type="nucleotide sequence ID" value="XM_029373904.1"/>
</dbReference>
<dbReference type="Proteomes" id="UP000284403">
    <property type="component" value="Unassembled WGS sequence"/>
</dbReference>
<dbReference type="GeneID" id="40320648"/>
<dbReference type="OrthoDB" id="249892at2759"/>
<gene>
    <name evidence="1" type="ORF">Tco025E_07037</name>
</gene>
<keyword evidence="2" id="KW-1185">Reference proteome</keyword>
<evidence type="ECO:0000313" key="2">
    <source>
        <dbReference type="Proteomes" id="UP000284403"/>
    </source>
</evidence>
<proteinExistence type="predicted"/>
<organism evidence="1 2">
    <name type="scientific">Trypanosoma conorhini</name>
    <dbReference type="NCBI Taxonomy" id="83891"/>
    <lineage>
        <taxon>Eukaryota</taxon>
        <taxon>Discoba</taxon>
        <taxon>Euglenozoa</taxon>
        <taxon>Kinetoplastea</taxon>
        <taxon>Metakinetoplastina</taxon>
        <taxon>Trypanosomatida</taxon>
        <taxon>Trypanosomatidae</taxon>
        <taxon>Trypanosoma</taxon>
    </lineage>
</organism>